<keyword evidence="3 5" id="KW-0378">Hydrolase</keyword>
<dbReference type="OrthoDB" id="9807210at2"/>
<protein>
    <recommendedName>
        <fullName evidence="5">5-methylthioadenosine/S-adenosylhomocysteine deaminase</fullName>
        <shortName evidence="5">MTA/SAH deaminase</shortName>
        <ecNumber evidence="5">3.5.4.28</ecNumber>
        <ecNumber evidence="5">3.5.4.31</ecNumber>
    </recommendedName>
</protein>
<dbReference type="EMBL" id="QOVF01000001">
    <property type="protein sequence ID" value="KAA0696992.1"/>
    <property type="molecule type" value="Genomic_DNA"/>
</dbReference>
<comment type="caution">
    <text evidence="5">Lacks conserved residue(s) required for the propagation of feature annotation.</text>
</comment>
<evidence type="ECO:0000256" key="4">
    <source>
        <dbReference type="ARBA" id="ARBA00022833"/>
    </source>
</evidence>
<comment type="similarity">
    <text evidence="1">Belongs to the metallo-dependent hydrolases superfamily. ATZ/TRZ family.</text>
</comment>
<feature type="binding site" evidence="5">
    <location>
        <position position="194"/>
    </location>
    <ligand>
        <name>substrate</name>
    </ligand>
</feature>
<organism evidence="7 8">
    <name type="scientific">Halopseudomonas laoshanensis</name>
    <dbReference type="NCBI Taxonomy" id="2268758"/>
    <lineage>
        <taxon>Bacteria</taxon>
        <taxon>Pseudomonadati</taxon>
        <taxon>Pseudomonadota</taxon>
        <taxon>Gammaproteobacteria</taxon>
        <taxon>Pseudomonadales</taxon>
        <taxon>Pseudomonadaceae</taxon>
        <taxon>Halopseudomonas</taxon>
    </lineage>
</organism>
<dbReference type="EC" id="3.5.4.31" evidence="5"/>
<dbReference type="GO" id="GO:0090614">
    <property type="term" value="F:5'-methylthioadenosine deaminase activity"/>
    <property type="evidence" value="ECO:0007669"/>
    <property type="project" value="UniProtKB-UniRule"/>
</dbReference>
<evidence type="ECO:0000256" key="3">
    <source>
        <dbReference type="ARBA" id="ARBA00022801"/>
    </source>
</evidence>
<dbReference type="CDD" id="cd01298">
    <property type="entry name" value="ATZ_TRZ_like"/>
    <property type="match status" value="1"/>
</dbReference>
<comment type="function">
    <text evidence="5">Catalyzes the deamination of 5-methylthioadenosine and S-adenosyl-L-homocysteine into 5-methylthioinosine and S-inosyl-L-homocysteine, respectively. Is also able to deaminate adenosine.</text>
</comment>
<comment type="cofactor">
    <cofactor evidence="5">
        <name>Zn(2+)</name>
        <dbReference type="ChEBI" id="CHEBI:29105"/>
    </cofactor>
    <text evidence="5">Binds 1 zinc ion per subunit.</text>
</comment>
<sequence length="447" mass="48721">MLSLPDSVDLLISARWIVPVVPTGQVLENHVVIVHQSRILGIVSQQRAATLQARERRELPHHVLIPGLINAHGHAAMSLFRGLADDLPLMSWLNDHIWPAEGRWVSEDFVRIGTRLAVSEMLRGGTTSFADMYFYPEIAAQVAMDAGIRAQLAFPVIDNPIPGAQNSAEAISKGLRLHDDSKHNELISVAFGPHAPYTVGDDTLIRVRTLADELELPVHMHVHETAFEVEEAIRQTGMRPLQRLRELGLLSPRLQAVHMTQIDDQDMQLLGDYGVQIIHCPESNMKLASGFCPVQRLLDNNINVALGTDGAASNNDLDMFAELRTAALLAKGVSGQPTALDAHSALRMATLAGAQALGIAEQTGSLEPGKLADMVAVDLSALPLQPVYHPVSQLLYTCNASHVSDVWVAGRQKVRSGQLQLADQDGLLEAVNEWAQQIQTGDEEHDA</sequence>
<evidence type="ECO:0000313" key="8">
    <source>
        <dbReference type="Proteomes" id="UP000463138"/>
    </source>
</evidence>
<comment type="catalytic activity">
    <reaction evidence="5">
        <text>S-adenosyl-L-homocysteine + H2O + H(+) = S-inosyl-L-homocysteine + NH4(+)</text>
        <dbReference type="Rhea" id="RHEA:20716"/>
        <dbReference type="ChEBI" id="CHEBI:15377"/>
        <dbReference type="ChEBI" id="CHEBI:15378"/>
        <dbReference type="ChEBI" id="CHEBI:28938"/>
        <dbReference type="ChEBI" id="CHEBI:57856"/>
        <dbReference type="ChEBI" id="CHEBI:57985"/>
        <dbReference type="EC" id="3.5.4.28"/>
    </reaction>
</comment>
<dbReference type="HAMAP" id="MF_01281">
    <property type="entry name" value="MTA_SAH_deamin"/>
    <property type="match status" value="1"/>
</dbReference>
<dbReference type="InterPro" id="IPR023512">
    <property type="entry name" value="Deaminase_MtaD/DadD"/>
</dbReference>
<dbReference type="GO" id="GO:0050270">
    <property type="term" value="F:S-adenosylhomocysteine deaminase activity"/>
    <property type="evidence" value="ECO:0007669"/>
    <property type="project" value="UniProtKB-UniRule"/>
</dbReference>
<feature type="binding site" evidence="5">
    <location>
        <position position="221"/>
    </location>
    <ligand>
        <name>Zn(2+)</name>
        <dbReference type="ChEBI" id="CHEBI:29105"/>
    </ligand>
</feature>
<dbReference type="SUPFAM" id="SSF51338">
    <property type="entry name" value="Composite domain of metallo-dependent hydrolases"/>
    <property type="match status" value="2"/>
</dbReference>
<feature type="binding site" evidence="5">
    <location>
        <position position="72"/>
    </location>
    <ligand>
        <name>Zn(2+)</name>
        <dbReference type="ChEBI" id="CHEBI:29105"/>
    </ligand>
</feature>
<gene>
    <name evidence="5" type="primary">mtaD</name>
    <name evidence="7" type="ORF">DT594_01515</name>
</gene>
<dbReference type="InterPro" id="IPR011059">
    <property type="entry name" value="Metal-dep_hydrolase_composite"/>
</dbReference>
<proteinExistence type="inferred from homology"/>
<dbReference type="SUPFAM" id="SSF51556">
    <property type="entry name" value="Metallo-dependent hydrolases"/>
    <property type="match status" value="1"/>
</dbReference>
<keyword evidence="4 5" id="KW-0862">Zinc</keyword>
<dbReference type="PANTHER" id="PTHR43794:SF11">
    <property type="entry name" value="AMIDOHYDROLASE-RELATED DOMAIN-CONTAINING PROTEIN"/>
    <property type="match status" value="1"/>
</dbReference>
<comment type="catalytic activity">
    <reaction evidence="5">
        <text>S-methyl-5'-thioadenosine + H2O + H(+) = S-methyl-5'-thioinosine + NH4(+)</text>
        <dbReference type="Rhea" id="RHEA:25025"/>
        <dbReference type="ChEBI" id="CHEBI:15377"/>
        <dbReference type="ChEBI" id="CHEBI:15378"/>
        <dbReference type="ChEBI" id="CHEBI:17509"/>
        <dbReference type="ChEBI" id="CHEBI:28938"/>
        <dbReference type="ChEBI" id="CHEBI:48595"/>
        <dbReference type="EC" id="3.5.4.31"/>
    </reaction>
</comment>
<name>A0A7V7GX44_9GAMM</name>
<keyword evidence="8" id="KW-1185">Reference proteome</keyword>
<keyword evidence="2 5" id="KW-0479">Metal-binding</keyword>
<comment type="caution">
    <text evidence="7">The sequence shown here is derived from an EMBL/GenBank/DDBJ whole genome shotgun (WGS) entry which is preliminary data.</text>
</comment>
<dbReference type="AlphaFoldDB" id="A0A7V7GX44"/>
<dbReference type="Gene3D" id="2.30.40.10">
    <property type="entry name" value="Urease, subunit C, domain 1"/>
    <property type="match status" value="1"/>
</dbReference>
<dbReference type="NCBIfam" id="NF006549">
    <property type="entry name" value="PRK09045.1"/>
    <property type="match status" value="1"/>
</dbReference>
<evidence type="ECO:0000313" key="7">
    <source>
        <dbReference type="EMBL" id="KAA0696992.1"/>
    </source>
</evidence>
<dbReference type="FunFam" id="3.20.20.140:FF:000014">
    <property type="entry name" value="5-methylthioadenosine/S-adenosylhomocysteine deaminase"/>
    <property type="match status" value="1"/>
</dbReference>
<dbReference type="Pfam" id="PF01979">
    <property type="entry name" value="Amidohydro_1"/>
    <property type="match status" value="1"/>
</dbReference>
<feature type="binding site" evidence="5">
    <location>
        <position position="309"/>
    </location>
    <ligand>
        <name>substrate</name>
    </ligand>
</feature>
<dbReference type="PANTHER" id="PTHR43794">
    <property type="entry name" value="AMINOHYDROLASE SSNA-RELATED"/>
    <property type="match status" value="1"/>
</dbReference>
<evidence type="ECO:0000256" key="2">
    <source>
        <dbReference type="ARBA" id="ARBA00022723"/>
    </source>
</evidence>
<feature type="domain" description="Amidohydrolase-related" evidence="6">
    <location>
        <begin position="63"/>
        <end position="411"/>
    </location>
</feature>
<evidence type="ECO:0000256" key="5">
    <source>
        <dbReference type="HAMAP-Rule" id="MF_01281"/>
    </source>
</evidence>
<dbReference type="Proteomes" id="UP000463138">
    <property type="component" value="Unassembled WGS sequence"/>
</dbReference>
<dbReference type="InterPro" id="IPR006680">
    <property type="entry name" value="Amidohydro-rel"/>
</dbReference>
<dbReference type="RefSeq" id="WP_149331058.1">
    <property type="nucleotide sequence ID" value="NZ_QOVF01000001.1"/>
</dbReference>
<dbReference type="EC" id="3.5.4.28" evidence="5"/>
<comment type="similarity">
    <text evidence="5">Belongs to the metallo-dependent hydrolases superfamily. MTA/SAH deaminase family.</text>
</comment>
<dbReference type="Gene3D" id="3.20.20.140">
    <property type="entry name" value="Metal-dependent hydrolases"/>
    <property type="match status" value="1"/>
</dbReference>
<reference evidence="7 8" key="1">
    <citation type="submission" date="2018-07" db="EMBL/GenBank/DDBJ databases">
        <title>Pseudomonas laoshanensis sp. nov., isolated from soil.</title>
        <authorList>
            <person name="Sun J."/>
            <person name="Yu L."/>
            <person name="Wang M."/>
            <person name="Zhang C."/>
        </authorList>
    </citation>
    <scope>NUCLEOTIDE SEQUENCE [LARGE SCALE GENOMIC DNA]</scope>
    <source>
        <strain evidence="7 8">Y22</strain>
    </source>
</reference>
<evidence type="ECO:0000259" key="6">
    <source>
        <dbReference type="Pfam" id="PF01979"/>
    </source>
</evidence>
<dbReference type="GO" id="GO:0046872">
    <property type="term" value="F:metal ion binding"/>
    <property type="evidence" value="ECO:0007669"/>
    <property type="project" value="UniProtKB-KW"/>
</dbReference>
<feature type="binding site" evidence="5">
    <location>
        <position position="309"/>
    </location>
    <ligand>
        <name>Zn(2+)</name>
        <dbReference type="ChEBI" id="CHEBI:29105"/>
    </ligand>
</feature>
<feature type="binding site" evidence="5">
    <location>
        <position position="101"/>
    </location>
    <ligand>
        <name>substrate</name>
    </ligand>
</feature>
<feature type="binding site" evidence="5">
    <location>
        <position position="224"/>
    </location>
    <ligand>
        <name>substrate</name>
    </ligand>
</feature>
<evidence type="ECO:0000256" key="1">
    <source>
        <dbReference type="ARBA" id="ARBA00006745"/>
    </source>
</evidence>
<dbReference type="InterPro" id="IPR032466">
    <property type="entry name" value="Metal_Hydrolase"/>
</dbReference>
<feature type="binding site" evidence="5">
    <location>
        <position position="74"/>
    </location>
    <ligand>
        <name>Zn(2+)</name>
        <dbReference type="ChEBI" id="CHEBI:29105"/>
    </ligand>
</feature>
<accession>A0A7V7GX44</accession>
<dbReference type="InterPro" id="IPR050287">
    <property type="entry name" value="MTA/SAH_deaminase"/>
</dbReference>